<dbReference type="PANTHER" id="PTHR37984">
    <property type="entry name" value="PROTEIN CBG26694"/>
    <property type="match status" value="1"/>
</dbReference>
<keyword evidence="3" id="KW-0540">Nuclease</keyword>
<dbReference type="InterPro" id="IPR050951">
    <property type="entry name" value="Retrovirus_Pol_polyprotein"/>
</dbReference>
<name>A0A699IPC0_TANCI</name>
<evidence type="ECO:0000256" key="2">
    <source>
        <dbReference type="ARBA" id="ARBA00022695"/>
    </source>
</evidence>
<comment type="caution">
    <text evidence="9">The sequence shown here is derived from an EMBL/GenBank/DDBJ whole genome shotgun (WGS) entry which is preliminary data.</text>
</comment>
<dbReference type="GO" id="GO:0016787">
    <property type="term" value="F:hydrolase activity"/>
    <property type="evidence" value="ECO:0007669"/>
    <property type="project" value="UniProtKB-KW"/>
</dbReference>
<keyword evidence="5" id="KW-0378">Hydrolase</keyword>
<dbReference type="InterPro" id="IPR041588">
    <property type="entry name" value="Integrase_H2C2"/>
</dbReference>
<keyword evidence="4" id="KW-0255">Endonuclease</keyword>
<evidence type="ECO:0000259" key="7">
    <source>
        <dbReference type="Pfam" id="PF17917"/>
    </source>
</evidence>
<gene>
    <name evidence="9" type="ORF">Tci_539103</name>
</gene>
<dbReference type="Pfam" id="PF17921">
    <property type="entry name" value="Integrase_H2C2"/>
    <property type="match status" value="1"/>
</dbReference>
<keyword evidence="2" id="KW-0548">Nucleotidyltransferase</keyword>
<keyword evidence="1" id="KW-0808">Transferase</keyword>
<feature type="domain" description="Reverse transcriptase RNase H-like" evidence="7">
    <location>
        <begin position="73"/>
        <end position="158"/>
    </location>
</feature>
<feature type="domain" description="Integrase zinc-binding" evidence="8">
    <location>
        <begin position="200"/>
        <end position="243"/>
    </location>
</feature>
<sequence length="287" mass="34028">MSVAKSPYCLASSKMEELSTQLRELQFLGHMINDDGLHVDSSKIEAIKNWEAPRTPSEKHKEYVLGEEQERRLGLGCVLMQRGMVIADASRLLKFHKKNYTTHDLEFGAVVFALKIWRHYLYGTKSIIYTDHKSLQHIFNQKELNMRQHHWIELFSDYDYEIHYHLGKANVVADALSRKEIFKPRRVRDQIWVPLTGYVRTLIMDEAYKSKYSVHPGADKINYDLRDMYWWPRIKKDIALYVSKIKAKHQRLSDLLQQPEILEWKWERIAMDFITKLPRTRNGHDAI</sequence>
<evidence type="ECO:0000259" key="8">
    <source>
        <dbReference type="Pfam" id="PF17921"/>
    </source>
</evidence>
<evidence type="ECO:0000313" key="9">
    <source>
        <dbReference type="EMBL" id="GEZ67130.1"/>
    </source>
</evidence>
<dbReference type="EMBL" id="BKCJ010308106">
    <property type="protein sequence ID" value="GEZ67130.1"/>
    <property type="molecule type" value="Genomic_DNA"/>
</dbReference>
<dbReference type="AlphaFoldDB" id="A0A699IPC0"/>
<evidence type="ECO:0000256" key="1">
    <source>
        <dbReference type="ARBA" id="ARBA00022679"/>
    </source>
</evidence>
<evidence type="ECO:0000256" key="5">
    <source>
        <dbReference type="ARBA" id="ARBA00022801"/>
    </source>
</evidence>
<evidence type="ECO:0000256" key="3">
    <source>
        <dbReference type="ARBA" id="ARBA00022722"/>
    </source>
</evidence>
<evidence type="ECO:0000256" key="4">
    <source>
        <dbReference type="ARBA" id="ARBA00022759"/>
    </source>
</evidence>
<dbReference type="GO" id="GO:0004519">
    <property type="term" value="F:endonuclease activity"/>
    <property type="evidence" value="ECO:0007669"/>
    <property type="project" value="UniProtKB-KW"/>
</dbReference>
<dbReference type="PANTHER" id="PTHR37984:SF5">
    <property type="entry name" value="PROTEIN NYNRIN-LIKE"/>
    <property type="match status" value="1"/>
</dbReference>
<keyword evidence="6 9" id="KW-0695">RNA-directed DNA polymerase</keyword>
<dbReference type="InterPro" id="IPR043502">
    <property type="entry name" value="DNA/RNA_pol_sf"/>
</dbReference>
<dbReference type="CDD" id="cd09274">
    <property type="entry name" value="RNase_HI_RT_Ty3"/>
    <property type="match status" value="1"/>
</dbReference>
<protein>
    <submittedName>
        <fullName evidence="9">Putative reverse transcriptase domain-containing protein</fullName>
    </submittedName>
</protein>
<accession>A0A699IPC0</accession>
<proteinExistence type="predicted"/>
<organism evidence="9">
    <name type="scientific">Tanacetum cinerariifolium</name>
    <name type="common">Dalmatian daisy</name>
    <name type="synonym">Chrysanthemum cinerariifolium</name>
    <dbReference type="NCBI Taxonomy" id="118510"/>
    <lineage>
        <taxon>Eukaryota</taxon>
        <taxon>Viridiplantae</taxon>
        <taxon>Streptophyta</taxon>
        <taxon>Embryophyta</taxon>
        <taxon>Tracheophyta</taxon>
        <taxon>Spermatophyta</taxon>
        <taxon>Magnoliopsida</taxon>
        <taxon>eudicotyledons</taxon>
        <taxon>Gunneridae</taxon>
        <taxon>Pentapetalae</taxon>
        <taxon>asterids</taxon>
        <taxon>campanulids</taxon>
        <taxon>Asterales</taxon>
        <taxon>Asteraceae</taxon>
        <taxon>Asteroideae</taxon>
        <taxon>Anthemideae</taxon>
        <taxon>Anthemidinae</taxon>
        <taxon>Tanacetum</taxon>
    </lineage>
</organism>
<evidence type="ECO:0000256" key="6">
    <source>
        <dbReference type="ARBA" id="ARBA00022918"/>
    </source>
</evidence>
<dbReference type="InterPro" id="IPR041373">
    <property type="entry name" value="RT_RNaseH"/>
</dbReference>
<dbReference type="Pfam" id="PF17917">
    <property type="entry name" value="RT_RNaseH"/>
    <property type="match status" value="1"/>
</dbReference>
<dbReference type="Gene3D" id="1.10.340.70">
    <property type="match status" value="1"/>
</dbReference>
<dbReference type="GO" id="GO:0003964">
    <property type="term" value="F:RNA-directed DNA polymerase activity"/>
    <property type="evidence" value="ECO:0007669"/>
    <property type="project" value="UniProtKB-KW"/>
</dbReference>
<dbReference type="SUPFAM" id="SSF56672">
    <property type="entry name" value="DNA/RNA polymerases"/>
    <property type="match status" value="1"/>
</dbReference>
<reference evidence="9" key="1">
    <citation type="journal article" date="2019" name="Sci. Rep.">
        <title>Draft genome of Tanacetum cinerariifolium, the natural source of mosquito coil.</title>
        <authorList>
            <person name="Yamashiro T."/>
            <person name="Shiraishi A."/>
            <person name="Satake H."/>
            <person name="Nakayama K."/>
        </authorList>
    </citation>
    <scope>NUCLEOTIDE SEQUENCE</scope>
</reference>